<dbReference type="Gene3D" id="3.40.50.300">
    <property type="entry name" value="P-loop containing nucleotide triphosphate hydrolases"/>
    <property type="match status" value="1"/>
</dbReference>
<accession>A0A6J5NS83</accession>
<organism evidence="1">
    <name type="scientific">uncultured Caudovirales phage</name>
    <dbReference type="NCBI Taxonomy" id="2100421"/>
    <lineage>
        <taxon>Viruses</taxon>
        <taxon>Duplodnaviria</taxon>
        <taxon>Heunggongvirae</taxon>
        <taxon>Uroviricota</taxon>
        <taxon>Caudoviricetes</taxon>
        <taxon>Peduoviridae</taxon>
        <taxon>Maltschvirus</taxon>
        <taxon>Maltschvirus maltsch</taxon>
    </lineage>
</organism>
<reference evidence="1" key="1">
    <citation type="submission" date="2020-04" db="EMBL/GenBank/DDBJ databases">
        <authorList>
            <person name="Chiriac C."/>
            <person name="Salcher M."/>
            <person name="Ghai R."/>
            <person name="Kavagutti S V."/>
        </authorList>
    </citation>
    <scope>NUCLEOTIDE SEQUENCE</scope>
</reference>
<gene>
    <name evidence="1" type="ORF">UFOVP777_3</name>
</gene>
<name>A0A6J5NS83_9CAUD</name>
<evidence type="ECO:0000313" key="1">
    <source>
        <dbReference type="EMBL" id="CAB4161813.1"/>
    </source>
</evidence>
<dbReference type="Gene3D" id="3.30.420.240">
    <property type="match status" value="1"/>
</dbReference>
<sequence>MNDQEKIAKILEWADHREIFYREALRIRVKKGGIVPFEIRPIQQQTNEAIRRDRRVKITKARQLGITTGALAERFHDTLFTPYTKTAMAAQHGSTAGEIFLIISTFYEFLPKWFRQLSLFKTRKDNANTLHLRNGSIIKVGTANTEFWRGQTFQHAHLTEAAYYNNLNSVLGSLAHAVSDDGTISFETSAHGHNQYYDFWEDGDNGYTPIFHSWVEDPGYVADPCKMPRVLTTQEAQYIERYQLPPERAAWFIKTLREKCGSDINLFNQEMPINAGVAFIATGARYFPIIYDASGQYEDGLEVLVKPIIGHKYVVGADPASGSPTGDASAATVIDVTDPKHPTIAATYNARVAIPVFGEVVDLLSQQYHRAMVNPELNNHGHALIAELLRRNTPMFRDSAFNGKTVHFANQFGTLITEHSRNHLLSQLLKAVATGMLVITCPRIQAQVNTFVYNKDGKPMHESGKNDDLIFSLAHALYCMQTNPSVSVQPQPEVHSMREKLEYELKHGQLFSGSISGYDD</sequence>
<protein>
    <submittedName>
        <fullName evidence="1">Large terminase protein</fullName>
    </submittedName>
</protein>
<dbReference type="EMBL" id="LR796723">
    <property type="protein sequence ID" value="CAB4161813.1"/>
    <property type="molecule type" value="Genomic_DNA"/>
</dbReference>
<dbReference type="InterPro" id="IPR027417">
    <property type="entry name" value="P-loop_NTPase"/>
</dbReference>
<proteinExistence type="predicted"/>